<gene>
    <name evidence="1" type="ORF">BKD09_41815</name>
</gene>
<evidence type="ECO:0008006" key="3">
    <source>
        <dbReference type="Google" id="ProtNLM"/>
    </source>
</evidence>
<evidence type="ECO:0000313" key="1">
    <source>
        <dbReference type="EMBL" id="APG14892.1"/>
    </source>
</evidence>
<sequence>MTSVVNPLHVSRFLRVYDDAAAQKEIKISIGFDFHEYVSITRATPTKGRTYPNFRPDRSPIKPGEGFWVLGVDKDEEVALLLAVRLYDLSHSNFAELLESLRAFYSDPTLHAHPQDRCTCIAANAKKITGKVAYIGDRWLRRDLRGQGVSKILAGIARGVTFAMWTPDFVCGFASQPLIEKGAVYGYPHYQNAGWKLRLVEEDIVNDNWLVWQTGDELRSLVDRHERSELRDYSGMTQWQL</sequence>
<name>A0A1L3FNX5_BRAJP</name>
<dbReference type="EMBL" id="CP017637">
    <property type="protein sequence ID" value="APG14892.1"/>
    <property type="molecule type" value="Genomic_DNA"/>
</dbReference>
<evidence type="ECO:0000313" key="2">
    <source>
        <dbReference type="Proteomes" id="UP000181962"/>
    </source>
</evidence>
<proteinExistence type="predicted"/>
<protein>
    <recommendedName>
        <fullName evidence="3">N-acetyltransferase domain-containing protein</fullName>
    </recommendedName>
</protein>
<dbReference type="AlphaFoldDB" id="A0A1L3FNX5"/>
<dbReference type="Proteomes" id="UP000181962">
    <property type="component" value="Chromosome"/>
</dbReference>
<accession>A0A1L3FNX5</accession>
<reference evidence="1 2" key="1">
    <citation type="submission" date="2016-11" db="EMBL/GenBank/DDBJ databases">
        <title>Complete Genome Sequence of Bradyrhizobium sp. strain J5, an isolated from soybean nodule in Hokkaido.</title>
        <authorList>
            <person name="Kanehara K."/>
        </authorList>
    </citation>
    <scope>NUCLEOTIDE SEQUENCE [LARGE SCALE GENOMIC DNA]</scope>
    <source>
        <strain evidence="1 2">J5</strain>
    </source>
</reference>
<organism evidence="1 2">
    <name type="scientific">Bradyrhizobium japonicum</name>
    <dbReference type="NCBI Taxonomy" id="375"/>
    <lineage>
        <taxon>Bacteria</taxon>
        <taxon>Pseudomonadati</taxon>
        <taxon>Pseudomonadota</taxon>
        <taxon>Alphaproteobacteria</taxon>
        <taxon>Hyphomicrobiales</taxon>
        <taxon>Nitrobacteraceae</taxon>
        <taxon>Bradyrhizobium</taxon>
    </lineage>
</organism>